<evidence type="ECO:0000313" key="2">
    <source>
        <dbReference type="EMBL" id="AHM05580.1"/>
    </source>
</evidence>
<dbReference type="KEGG" id="red:roselon_03322"/>
<dbReference type="AlphaFoldDB" id="W8SSS7"/>
<feature type="compositionally biased region" description="Basic and acidic residues" evidence="1">
    <location>
        <begin position="59"/>
        <end position="70"/>
    </location>
</feature>
<evidence type="ECO:0000256" key="1">
    <source>
        <dbReference type="SAM" id="MobiDB-lite"/>
    </source>
</evidence>
<dbReference type="Proteomes" id="UP000019593">
    <property type="component" value="Chromosome"/>
</dbReference>
<gene>
    <name evidence="2" type="ORF">roselon_03322</name>
</gene>
<evidence type="ECO:0000313" key="3">
    <source>
        <dbReference type="Proteomes" id="UP000019593"/>
    </source>
</evidence>
<reference evidence="2 3" key="1">
    <citation type="submission" date="2013-03" db="EMBL/GenBank/DDBJ databases">
        <authorList>
            <person name="Fiebig A."/>
            <person name="Goeker M."/>
            <person name="Klenk H.-P.P."/>
        </authorList>
    </citation>
    <scope>NUCLEOTIDE SEQUENCE [LARGE SCALE GENOMIC DNA]</scope>
    <source>
        <strain evidence="3">DSM 19469</strain>
    </source>
</reference>
<feature type="region of interest" description="Disordered" evidence="1">
    <location>
        <begin position="22"/>
        <end position="70"/>
    </location>
</feature>
<dbReference type="EMBL" id="CP004372">
    <property type="protein sequence ID" value="AHM05580.1"/>
    <property type="molecule type" value="Genomic_DNA"/>
</dbReference>
<sequence length="70" mass="7572">MNGLGDGVLHGASCLLRPDIARAWTSGPQPRRDADPDRHRGSGRDRKPCEHTGIGAAETPRDHHDRAIIA</sequence>
<proteinExistence type="predicted"/>
<keyword evidence="3" id="KW-1185">Reference proteome</keyword>
<feature type="compositionally biased region" description="Basic and acidic residues" evidence="1">
    <location>
        <begin position="30"/>
        <end position="50"/>
    </location>
</feature>
<dbReference type="HOGENOM" id="CLU_2755339_0_0_5"/>
<name>W8SSS7_9RHOB</name>
<organism evidence="2 3">
    <name type="scientific">Roseicyclus elongatus DSM 19469</name>
    <dbReference type="NCBI Taxonomy" id="1294273"/>
    <lineage>
        <taxon>Bacteria</taxon>
        <taxon>Pseudomonadati</taxon>
        <taxon>Pseudomonadota</taxon>
        <taxon>Alphaproteobacteria</taxon>
        <taxon>Rhodobacterales</taxon>
        <taxon>Roseobacteraceae</taxon>
        <taxon>Roseicyclus</taxon>
    </lineage>
</organism>
<accession>W8SSS7</accession>
<protein>
    <submittedName>
        <fullName evidence="2">Uncharacterized protein</fullName>
    </submittedName>
</protein>